<evidence type="ECO:0000256" key="3">
    <source>
        <dbReference type="ARBA" id="ARBA00022448"/>
    </source>
</evidence>
<dbReference type="InterPro" id="IPR018047">
    <property type="entry name" value="Ammonium_transpt_CS"/>
</dbReference>
<evidence type="ECO:0000256" key="9">
    <source>
        <dbReference type="SAM" id="MobiDB-lite"/>
    </source>
</evidence>
<evidence type="ECO:0000256" key="4">
    <source>
        <dbReference type="ARBA" id="ARBA00022692"/>
    </source>
</evidence>
<dbReference type="InterPro" id="IPR001905">
    <property type="entry name" value="Ammonium_transpt"/>
</dbReference>
<feature type="transmembrane region" description="Helical" evidence="8">
    <location>
        <begin position="255"/>
        <end position="279"/>
    </location>
</feature>
<dbReference type="AlphaFoldDB" id="A0A2J7ZRV8"/>
<evidence type="ECO:0000256" key="2">
    <source>
        <dbReference type="ARBA" id="ARBA00005887"/>
    </source>
</evidence>
<evidence type="ECO:0000313" key="12">
    <source>
        <dbReference type="Proteomes" id="UP000236333"/>
    </source>
</evidence>
<keyword evidence="12" id="KW-1185">Reference proteome</keyword>
<dbReference type="OrthoDB" id="534912at2759"/>
<dbReference type="EMBL" id="PGGS01000563">
    <property type="protein sequence ID" value="PNH03009.1"/>
    <property type="molecule type" value="Genomic_DNA"/>
</dbReference>
<dbReference type="GO" id="GO:0097272">
    <property type="term" value="P:ammonium homeostasis"/>
    <property type="evidence" value="ECO:0007669"/>
    <property type="project" value="TreeGrafter"/>
</dbReference>
<dbReference type="PANTHER" id="PTHR11730">
    <property type="entry name" value="AMMONIUM TRANSPORTER"/>
    <property type="match status" value="1"/>
</dbReference>
<feature type="transmembrane region" description="Helical" evidence="8">
    <location>
        <begin position="113"/>
        <end position="137"/>
    </location>
</feature>
<dbReference type="PROSITE" id="PS01219">
    <property type="entry name" value="AMMONIUM_TRANSP"/>
    <property type="match status" value="1"/>
</dbReference>
<evidence type="ECO:0000256" key="1">
    <source>
        <dbReference type="ARBA" id="ARBA00004141"/>
    </source>
</evidence>
<keyword evidence="7 8" id="KW-0924">Ammonia transport</keyword>
<dbReference type="Proteomes" id="UP000236333">
    <property type="component" value="Unassembled WGS sequence"/>
</dbReference>
<feature type="domain" description="Ammonium transporter AmtB-like" evidence="10">
    <location>
        <begin position="83"/>
        <end position="536"/>
    </location>
</feature>
<reference evidence="11 12" key="1">
    <citation type="journal article" date="2017" name="Mol. Biol. Evol.">
        <title>The 4-celled Tetrabaena socialis nuclear genome reveals the essential components for genetic control of cell number at the origin of multicellularity in the volvocine lineage.</title>
        <authorList>
            <person name="Featherston J."/>
            <person name="Arakaki Y."/>
            <person name="Hanschen E.R."/>
            <person name="Ferris P.J."/>
            <person name="Michod R.E."/>
            <person name="Olson B.J.S.C."/>
            <person name="Nozaki H."/>
            <person name="Durand P.M."/>
        </authorList>
    </citation>
    <scope>NUCLEOTIDE SEQUENCE [LARGE SCALE GENOMIC DNA]</scope>
    <source>
        <strain evidence="11 12">NIES-571</strain>
    </source>
</reference>
<feature type="transmembrane region" description="Helical" evidence="8">
    <location>
        <begin position="428"/>
        <end position="445"/>
    </location>
</feature>
<dbReference type="NCBIfam" id="TIGR00836">
    <property type="entry name" value="amt"/>
    <property type="match status" value="1"/>
</dbReference>
<evidence type="ECO:0000256" key="6">
    <source>
        <dbReference type="ARBA" id="ARBA00023136"/>
    </source>
</evidence>
<dbReference type="GO" id="GO:0008519">
    <property type="term" value="F:ammonium channel activity"/>
    <property type="evidence" value="ECO:0007669"/>
    <property type="project" value="InterPro"/>
</dbReference>
<dbReference type="Pfam" id="PF00909">
    <property type="entry name" value="Ammonium_transp"/>
    <property type="match status" value="1"/>
</dbReference>
<evidence type="ECO:0000256" key="8">
    <source>
        <dbReference type="RuleBase" id="RU362002"/>
    </source>
</evidence>
<dbReference type="Gene3D" id="1.10.3430.10">
    <property type="entry name" value="Ammonium transporter AmtB like domains"/>
    <property type="match status" value="1"/>
</dbReference>
<dbReference type="InterPro" id="IPR024041">
    <property type="entry name" value="NH4_transpt_AmtB-like_dom"/>
</dbReference>
<keyword evidence="4 8" id="KW-0812">Transmembrane</keyword>
<comment type="caution">
    <text evidence="11">The sequence shown here is derived from an EMBL/GenBank/DDBJ whole genome shotgun (WGS) entry which is preliminary data.</text>
</comment>
<keyword evidence="6 8" id="KW-0472">Membrane</keyword>
<feature type="transmembrane region" description="Helical" evidence="8">
    <location>
        <begin position="189"/>
        <end position="207"/>
    </location>
</feature>
<keyword evidence="5 8" id="KW-1133">Transmembrane helix</keyword>
<feature type="transmembrane region" description="Helical" evidence="8">
    <location>
        <begin position="484"/>
        <end position="509"/>
    </location>
</feature>
<evidence type="ECO:0000313" key="11">
    <source>
        <dbReference type="EMBL" id="PNH03009.1"/>
    </source>
</evidence>
<accession>A0A2J7ZRV8</accession>
<proteinExistence type="inferred from homology"/>
<feature type="transmembrane region" description="Helical" evidence="8">
    <location>
        <begin position="300"/>
        <end position="316"/>
    </location>
</feature>
<evidence type="ECO:0000259" key="10">
    <source>
        <dbReference type="Pfam" id="PF00909"/>
    </source>
</evidence>
<feature type="transmembrane region" description="Helical" evidence="8">
    <location>
        <begin position="81"/>
        <end position="101"/>
    </location>
</feature>
<dbReference type="InterPro" id="IPR029020">
    <property type="entry name" value="Ammonium/urea_transptr"/>
</dbReference>
<dbReference type="GO" id="GO:0005886">
    <property type="term" value="C:plasma membrane"/>
    <property type="evidence" value="ECO:0007669"/>
    <property type="project" value="UniProtKB-SubCell"/>
</dbReference>
<evidence type="ECO:0000256" key="7">
    <source>
        <dbReference type="ARBA" id="ARBA00023177"/>
    </source>
</evidence>
<feature type="transmembrane region" description="Helical" evidence="8">
    <location>
        <begin position="371"/>
        <end position="389"/>
    </location>
</feature>
<dbReference type="PANTHER" id="PTHR11730:SF6">
    <property type="entry name" value="AMMONIUM TRANSPORTER"/>
    <property type="match status" value="1"/>
</dbReference>
<sequence length="568" mass="60007">MSDAEDPTDAAAVEEDPAAAALSLCISAITAAFAGNTQADSIASALCDQFATISSSVAEVADSVGGVSETVGHVSYGLNTLLLLFGGALVFIMHGGFAMLCAGSIRSKNAMNILLQTILDAAVSGVMFYCVGFGFAFGQGNKPNKFIGDALFGLSRYISHQTPSGAVGTLDADGNRWEVQPVGRWIDFFFQWAFAATATTIPAGAVAERFNFNAYLGYSIFISGFVYPVVAHWAWCYTGWANYGAILSPVFNAGYIDFAGSGVIHMVGGLAGLVGAVMVGPRLGRFDADGNPVDMPGHSAILVVLGTVLLWFGWYGFNPTSVLYLDYSQGAGRSTFATVCGRAAVTTTLAACAGGLACLLNGFRKHRGWDLVGLCNGVLCGLVAITASAHVVEPWAALVCGFVAGLFFDFLCWLLLKLKIDDPLSASPMHFGAGMWGVFFVGLLAKQEYIMEYYWHAPSEDGRLTGKNYYPYGAFYKHSNGKLLASQVVVILAIIAWTVCLMAPFFFIFKLFGALRIPPEVEEMGLDRSKHGGSAYNGTGAAGVAASPGNDVMRNHSPPSSKVVPMSA</sequence>
<comment type="subcellular location">
    <subcellularLocation>
        <location evidence="8">Cell membrane</location>
        <topology evidence="8">Multi-pass membrane protein</topology>
    </subcellularLocation>
    <subcellularLocation>
        <location evidence="1">Membrane</location>
        <topology evidence="1">Multi-pass membrane protein</topology>
    </subcellularLocation>
</comment>
<organism evidence="11 12">
    <name type="scientific">Tetrabaena socialis</name>
    <dbReference type="NCBI Taxonomy" id="47790"/>
    <lineage>
        <taxon>Eukaryota</taxon>
        <taxon>Viridiplantae</taxon>
        <taxon>Chlorophyta</taxon>
        <taxon>core chlorophytes</taxon>
        <taxon>Chlorophyceae</taxon>
        <taxon>CS clade</taxon>
        <taxon>Chlamydomonadales</taxon>
        <taxon>Tetrabaenaceae</taxon>
        <taxon>Tetrabaena</taxon>
    </lineage>
</organism>
<dbReference type="FunFam" id="1.10.3430.10:FF:000006">
    <property type="entry name" value="Ammonium transporter"/>
    <property type="match status" value="1"/>
</dbReference>
<feature type="transmembrane region" description="Helical" evidence="8">
    <location>
        <begin position="395"/>
        <end position="416"/>
    </location>
</feature>
<feature type="transmembrane region" description="Helical" evidence="8">
    <location>
        <begin position="336"/>
        <end position="359"/>
    </location>
</feature>
<name>A0A2J7ZRV8_9CHLO</name>
<gene>
    <name evidence="11" type="ORF">TSOC_010968</name>
</gene>
<keyword evidence="3 8" id="KW-0813">Transport</keyword>
<evidence type="ECO:0000256" key="5">
    <source>
        <dbReference type="ARBA" id="ARBA00022989"/>
    </source>
</evidence>
<comment type="similarity">
    <text evidence="2 8">Belongs to the ammonia transporter channel (TC 1.A.11.2) family.</text>
</comment>
<feature type="transmembrane region" description="Helical" evidence="8">
    <location>
        <begin position="214"/>
        <end position="235"/>
    </location>
</feature>
<feature type="region of interest" description="Disordered" evidence="9">
    <location>
        <begin position="537"/>
        <end position="568"/>
    </location>
</feature>
<dbReference type="SUPFAM" id="SSF111352">
    <property type="entry name" value="Ammonium transporter"/>
    <property type="match status" value="1"/>
</dbReference>
<protein>
    <recommendedName>
        <fullName evidence="8">Ammonium transporter</fullName>
    </recommendedName>
</protein>